<gene>
    <name evidence="1" type="ORF">S03H2_41552</name>
</gene>
<protein>
    <recommendedName>
        <fullName evidence="2">Glutamate-1-semialdehyde 2,1-aminomutase</fullName>
    </recommendedName>
</protein>
<comment type="caution">
    <text evidence="1">The sequence shown here is derived from an EMBL/GenBank/DDBJ whole genome shotgun (WGS) entry which is preliminary data.</text>
</comment>
<sequence>MNEEKLGKLQGKVFEAYMAKTPKSKQMYQRACESLVGGVAGNPGFYQPYPLYMTHGRGSKEYDVDGNEYIDYFLGAGPLIL</sequence>
<name>X1INQ9_9ZZZZ</name>
<evidence type="ECO:0000313" key="1">
    <source>
        <dbReference type="EMBL" id="GAH70885.1"/>
    </source>
</evidence>
<proteinExistence type="predicted"/>
<accession>X1INQ9</accession>
<dbReference type="EMBL" id="BARU01025815">
    <property type="protein sequence ID" value="GAH70885.1"/>
    <property type="molecule type" value="Genomic_DNA"/>
</dbReference>
<evidence type="ECO:0008006" key="2">
    <source>
        <dbReference type="Google" id="ProtNLM"/>
    </source>
</evidence>
<dbReference type="Gene3D" id="3.90.1150.10">
    <property type="entry name" value="Aspartate Aminotransferase, domain 1"/>
    <property type="match status" value="1"/>
</dbReference>
<dbReference type="InterPro" id="IPR015422">
    <property type="entry name" value="PyrdxlP-dep_Trfase_small"/>
</dbReference>
<organism evidence="1">
    <name type="scientific">marine sediment metagenome</name>
    <dbReference type="NCBI Taxonomy" id="412755"/>
    <lineage>
        <taxon>unclassified sequences</taxon>
        <taxon>metagenomes</taxon>
        <taxon>ecological metagenomes</taxon>
    </lineage>
</organism>
<reference evidence="1" key="1">
    <citation type="journal article" date="2014" name="Front. Microbiol.">
        <title>High frequency of phylogenetically diverse reductive dehalogenase-homologous genes in deep subseafloor sedimentary metagenomes.</title>
        <authorList>
            <person name="Kawai M."/>
            <person name="Futagami T."/>
            <person name="Toyoda A."/>
            <person name="Takaki Y."/>
            <person name="Nishi S."/>
            <person name="Hori S."/>
            <person name="Arai W."/>
            <person name="Tsubouchi T."/>
            <person name="Morono Y."/>
            <person name="Uchiyama I."/>
            <person name="Ito T."/>
            <person name="Fujiyama A."/>
            <person name="Inagaki F."/>
            <person name="Takami H."/>
        </authorList>
    </citation>
    <scope>NUCLEOTIDE SEQUENCE</scope>
    <source>
        <strain evidence="1">Expedition CK06-06</strain>
    </source>
</reference>
<dbReference type="AlphaFoldDB" id="X1INQ9"/>
<feature type="non-terminal residue" evidence="1">
    <location>
        <position position="81"/>
    </location>
</feature>
<dbReference type="InterPro" id="IPR015424">
    <property type="entry name" value="PyrdxlP-dep_Trfase"/>
</dbReference>
<dbReference type="SUPFAM" id="SSF53383">
    <property type="entry name" value="PLP-dependent transferases"/>
    <property type="match status" value="1"/>
</dbReference>